<dbReference type="HAMAP" id="MF_01080">
    <property type="entry name" value="TruB_bact"/>
    <property type="match status" value="1"/>
</dbReference>
<evidence type="ECO:0000313" key="9">
    <source>
        <dbReference type="EMBL" id="XCG61944.1"/>
    </source>
</evidence>
<evidence type="ECO:0000259" key="8">
    <source>
        <dbReference type="Pfam" id="PF16198"/>
    </source>
</evidence>
<dbReference type="EC" id="5.4.99.25" evidence="5"/>
<evidence type="ECO:0000256" key="3">
    <source>
        <dbReference type="ARBA" id="ARBA00022694"/>
    </source>
</evidence>
<sequence>MTRPPPEYPEGGGILLVDKRSGPTSHDVVGRCRGLLRTRKVGHAGTLDPMATGLLVIAVDRCTKLLGHLALTDKTYTATIRLGITTDTDDAQGSSIAVADPGVVPAVTEQAILAAIAALTGTIQQRPNSVSAIKVDGRRAYDRHRAGEEFELPAREVTVRRFELTGPERRLQAPDGRGGTVQVIDLPVEVECTTGTYVRALARDLGAALGTGGHLTALRRTAVGPFSVDGALDVGGRGEDIDEPAATAAAAAVIPAATAAGLAFVRRIASGQEALDLSFGRSLTPTGEPGPVAVVDAAQGILLALVQDAGDRAKPLVVFAAR</sequence>
<evidence type="ECO:0000256" key="2">
    <source>
        <dbReference type="ARBA" id="ARBA00005642"/>
    </source>
</evidence>
<dbReference type="NCBIfam" id="TIGR00431">
    <property type="entry name" value="TruB"/>
    <property type="match status" value="1"/>
</dbReference>
<dbReference type="GO" id="GO:0003723">
    <property type="term" value="F:RNA binding"/>
    <property type="evidence" value="ECO:0007669"/>
    <property type="project" value="InterPro"/>
</dbReference>
<dbReference type="Gene3D" id="3.30.2350.10">
    <property type="entry name" value="Pseudouridine synthase"/>
    <property type="match status" value="1"/>
</dbReference>
<gene>
    <name evidence="5 9" type="primary">truB</name>
    <name evidence="9" type="ORF">ABLG96_11665</name>
</gene>
<organism evidence="9">
    <name type="scientific">Nakamurella sp. A5-74</name>
    <dbReference type="NCBI Taxonomy" id="3158264"/>
    <lineage>
        <taxon>Bacteria</taxon>
        <taxon>Bacillati</taxon>
        <taxon>Actinomycetota</taxon>
        <taxon>Actinomycetes</taxon>
        <taxon>Nakamurellales</taxon>
        <taxon>Nakamurellaceae</taxon>
        <taxon>Nakamurella</taxon>
    </lineage>
</organism>
<dbReference type="Pfam" id="PF16198">
    <property type="entry name" value="TruB_C_2"/>
    <property type="match status" value="1"/>
</dbReference>
<name>A0AAU8DJT7_9ACTN</name>
<dbReference type="PANTHER" id="PTHR13767:SF2">
    <property type="entry name" value="PSEUDOURIDYLATE SYNTHASE TRUB1"/>
    <property type="match status" value="1"/>
</dbReference>
<protein>
    <recommendedName>
        <fullName evidence="5">tRNA pseudouridine synthase B</fullName>
        <ecNumber evidence="5">5.4.99.25</ecNumber>
    </recommendedName>
    <alternativeName>
        <fullName evidence="5">tRNA pseudouridine(55) synthase</fullName>
        <shortName evidence="5">Psi55 synthase</shortName>
    </alternativeName>
    <alternativeName>
        <fullName evidence="5">tRNA pseudouridylate synthase</fullName>
    </alternativeName>
    <alternativeName>
        <fullName evidence="5">tRNA-uridine isomerase</fullName>
    </alternativeName>
</protein>
<dbReference type="InterPro" id="IPR014780">
    <property type="entry name" value="tRNA_psdUridine_synth_TruB"/>
</dbReference>
<feature type="domain" description="Pseudouridine synthase II N-terminal" evidence="6">
    <location>
        <begin position="34"/>
        <end position="198"/>
    </location>
</feature>
<dbReference type="Gene3D" id="2.30.130.10">
    <property type="entry name" value="PUA domain"/>
    <property type="match status" value="1"/>
</dbReference>
<feature type="domain" description="tRNA pseudouridylate synthase B C-terminal" evidence="8">
    <location>
        <begin position="199"/>
        <end position="228"/>
    </location>
</feature>
<accession>A0AAU8DJT7</accession>
<dbReference type="PANTHER" id="PTHR13767">
    <property type="entry name" value="TRNA-PSEUDOURIDINE SYNTHASE"/>
    <property type="match status" value="1"/>
</dbReference>
<dbReference type="InterPro" id="IPR032819">
    <property type="entry name" value="TruB_C"/>
</dbReference>
<evidence type="ECO:0000256" key="1">
    <source>
        <dbReference type="ARBA" id="ARBA00000385"/>
    </source>
</evidence>
<dbReference type="InterPro" id="IPR015225">
    <property type="entry name" value="tRNA_psdUridine_synth_fam2_C"/>
</dbReference>
<dbReference type="AlphaFoldDB" id="A0AAU8DJT7"/>
<dbReference type="InterPro" id="IPR020103">
    <property type="entry name" value="PsdUridine_synth_cat_dom_sf"/>
</dbReference>
<reference evidence="9" key="1">
    <citation type="submission" date="2024-05" db="EMBL/GenBank/DDBJ databases">
        <authorList>
            <person name="Cai S.Y."/>
            <person name="Jin L.M."/>
            <person name="Li H.R."/>
        </authorList>
    </citation>
    <scope>NUCLEOTIDE SEQUENCE</scope>
    <source>
        <strain evidence="9">A5-74</strain>
    </source>
</reference>
<keyword evidence="4 5" id="KW-0413">Isomerase</keyword>
<feature type="active site" description="Nucleophile" evidence="5">
    <location>
        <position position="48"/>
    </location>
</feature>
<evidence type="ECO:0000259" key="6">
    <source>
        <dbReference type="Pfam" id="PF01509"/>
    </source>
</evidence>
<evidence type="ECO:0000259" key="7">
    <source>
        <dbReference type="Pfam" id="PF09142"/>
    </source>
</evidence>
<keyword evidence="3 5" id="KW-0819">tRNA processing</keyword>
<dbReference type="CDD" id="cd02573">
    <property type="entry name" value="PseudoU_synth_EcTruB"/>
    <property type="match status" value="1"/>
</dbReference>
<dbReference type="SUPFAM" id="SSF55120">
    <property type="entry name" value="Pseudouridine synthase"/>
    <property type="match status" value="1"/>
</dbReference>
<dbReference type="GO" id="GO:1990481">
    <property type="term" value="P:mRNA pseudouridine synthesis"/>
    <property type="evidence" value="ECO:0007669"/>
    <property type="project" value="TreeGrafter"/>
</dbReference>
<comment type="function">
    <text evidence="5">Responsible for synthesis of pseudouridine from uracil-55 in the psi GC loop of transfer RNAs.</text>
</comment>
<proteinExistence type="inferred from homology"/>
<evidence type="ECO:0000256" key="4">
    <source>
        <dbReference type="ARBA" id="ARBA00023235"/>
    </source>
</evidence>
<dbReference type="GO" id="GO:0160148">
    <property type="term" value="F:tRNA pseudouridine(55) synthase activity"/>
    <property type="evidence" value="ECO:0007669"/>
    <property type="project" value="UniProtKB-EC"/>
</dbReference>
<feature type="domain" description="tRNA pseudouridine synthase II TruB subfamily 2 C-terminal" evidence="7">
    <location>
        <begin position="267"/>
        <end position="319"/>
    </location>
</feature>
<dbReference type="GO" id="GO:0031119">
    <property type="term" value="P:tRNA pseudouridine synthesis"/>
    <property type="evidence" value="ECO:0007669"/>
    <property type="project" value="UniProtKB-UniRule"/>
</dbReference>
<dbReference type="InterPro" id="IPR036974">
    <property type="entry name" value="PUA_sf"/>
</dbReference>
<dbReference type="RefSeq" id="WP_353647560.1">
    <property type="nucleotide sequence ID" value="NZ_CP159218.1"/>
</dbReference>
<dbReference type="EMBL" id="CP159218">
    <property type="protein sequence ID" value="XCG61944.1"/>
    <property type="molecule type" value="Genomic_DNA"/>
</dbReference>
<comment type="catalytic activity">
    <reaction evidence="1 5">
        <text>uridine(55) in tRNA = pseudouridine(55) in tRNA</text>
        <dbReference type="Rhea" id="RHEA:42532"/>
        <dbReference type="Rhea" id="RHEA-COMP:10101"/>
        <dbReference type="Rhea" id="RHEA-COMP:10102"/>
        <dbReference type="ChEBI" id="CHEBI:65314"/>
        <dbReference type="ChEBI" id="CHEBI:65315"/>
        <dbReference type="EC" id="5.4.99.25"/>
    </reaction>
</comment>
<dbReference type="InterPro" id="IPR002501">
    <property type="entry name" value="PsdUridine_synth_N"/>
</dbReference>
<dbReference type="InterPro" id="IPR015947">
    <property type="entry name" value="PUA-like_sf"/>
</dbReference>
<dbReference type="SUPFAM" id="SSF88697">
    <property type="entry name" value="PUA domain-like"/>
    <property type="match status" value="1"/>
</dbReference>
<dbReference type="Pfam" id="PF09142">
    <property type="entry name" value="TruB_C"/>
    <property type="match status" value="1"/>
</dbReference>
<evidence type="ECO:0000256" key="5">
    <source>
        <dbReference type="HAMAP-Rule" id="MF_01080"/>
    </source>
</evidence>
<comment type="similarity">
    <text evidence="2 5">Belongs to the pseudouridine synthase TruB family. Type 1 subfamily.</text>
</comment>
<dbReference type="Pfam" id="PF01509">
    <property type="entry name" value="TruB_N"/>
    <property type="match status" value="1"/>
</dbReference>